<evidence type="ECO:0000313" key="2">
    <source>
        <dbReference type="EMBL" id="SDL61521.1"/>
    </source>
</evidence>
<name>A0A1G9LHZ6_9BACT</name>
<keyword evidence="3" id="KW-1185">Reference proteome</keyword>
<dbReference type="Pfam" id="PF13469">
    <property type="entry name" value="Sulfotransfer_3"/>
    <property type="match status" value="1"/>
</dbReference>
<dbReference type="PANTHER" id="PTHR10605">
    <property type="entry name" value="HEPARAN SULFATE SULFOTRANSFERASE"/>
    <property type="match status" value="1"/>
</dbReference>
<dbReference type="EMBL" id="FNFO01000007">
    <property type="protein sequence ID" value="SDL61521.1"/>
    <property type="molecule type" value="Genomic_DNA"/>
</dbReference>
<keyword evidence="1 2" id="KW-0808">Transferase</keyword>
<organism evidence="2 3">
    <name type="scientific">Catalinimonas alkaloidigena</name>
    <dbReference type="NCBI Taxonomy" id="1075417"/>
    <lineage>
        <taxon>Bacteria</taxon>
        <taxon>Pseudomonadati</taxon>
        <taxon>Bacteroidota</taxon>
        <taxon>Cytophagia</taxon>
        <taxon>Cytophagales</taxon>
        <taxon>Catalimonadaceae</taxon>
        <taxon>Catalinimonas</taxon>
    </lineage>
</organism>
<reference evidence="2 3" key="1">
    <citation type="submission" date="2016-10" db="EMBL/GenBank/DDBJ databases">
        <authorList>
            <person name="de Groot N.N."/>
        </authorList>
    </citation>
    <scope>NUCLEOTIDE SEQUENCE [LARGE SCALE GENOMIC DNA]</scope>
    <source>
        <strain evidence="2 3">DSM 25186</strain>
    </source>
</reference>
<proteinExistence type="predicted"/>
<dbReference type="Proteomes" id="UP000198510">
    <property type="component" value="Unassembled WGS sequence"/>
</dbReference>
<dbReference type="AlphaFoldDB" id="A0A1G9LHZ6"/>
<dbReference type="InterPro" id="IPR027417">
    <property type="entry name" value="P-loop_NTPase"/>
</dbReference>
<accession>A0A1G9LHZ6</accession>
<dbReference type="PANTHER" id="PTHR10605:SF56">
    <property type="entry name" value="BIFUNCTIONAL HEPARAN SULFATE N-DEACETYLASE_N-SULFOTRANSFERASE"/>
    <property type="match status" value="1"/>
</dbReference>
<dbReference type="SUPFAM" id="SSF52540">
    <property type="entry name" value="P-loop containing nucleoside triphosphate hydrolases"/>
    <property type="match status" value="1"/>
</dbReference>
<gene>
    <name evidence="2" type="ORF">SAMN05421823_10754</name>
</gene>
<evidence type="ECO:0000256" key="1">
    <source>
        <dbReference type="ARBA" id="ARBA00022679"/>
    </source>
</evidence>
<protein>
    <submittedName>
        <fullName evidence="2">Sulfotransferase family protein</fullName>
    </submittedName>
</protein>
<sequence length="275" mass="33662">MSTHPQIFLPRFKEIRYFIEGSHVPVGSFRKRVSSNHWHHQELNLYQQRRWDFYRDHWRKLPSMMKEIGWDFRFLFLPRTDTWYARLFRADQVSGDITPLYYLLSEEEIARIRTTFPQMKVLIILRDPIQRVWSKAKMNLSRHKGQAYEQIVEEKMYHFFDYIFQRDGCYLSFLTRWSTHFDQEHLFITFYDKLQEDPLAFINEIYAFLGVEELSSDAVGDHFYRKVNAELKVQIPPKYESYLFRLYKACIVALEKKFPTYPQQWLERYAHYGDE</sequence>
<dbReference type="GO" id="GO:0008146">
    <property type="term" value="F:sulfotransferase activity"/>
    <property type="evidence" value="ECO:0007669"/>
    <property type="project" value="InterPro"/>
</dbReference>
<dbReference type="InterPro" id="IPR037359">
    <property type="entry name" value="NST/OST"/>
</dbReference>
<evidence type="ECO:0000313" key="3">
    <source>
        <dbReference type="Proteomes" id="UP000198510"/>
    </source>
</evidence>
<dbReference type="Gene3D" id="3.40.50.300">
    <property type="entry name" value="P-loop containing nucleotide triphosphate hydrolases"/>
    <property type="match status" value="1"/>
</dbReference>
<dbReference type="STRING" id="1075417.SAMN05421823_10754"/>